<dbReference type="Proteomes" id="UP000053660">
    <property type="component" value="Unassembled WGS sequence"/>
</dbReference>
<organism evidence="2 3">
    <name type="scientific">Oesophagostomum dentatum</name>
    <name type="common">Nodular worm</name>
    <dbReference type="NCBI Taxonomy" id="61180"/>
    <lineage>
        <taxon>Eukaryota</taxon>
        <taxon>Metazoa</taxon>
        <taxon>Ecdysozoa</taxon>
        <taxon>Nematoda</taxon>
        <taxon>Chromadorea</taxon>
        <taxon>Rhabditida</taxon>
        <taxon>Rhabditina</taxon>
        <taxon>Rhabditomorpha</taxon>
        <taxon>Strongyloidea</taxon>
        <taxon>Strongylidae</taxon>
        <taxon>Oesophagostomum</taxon>
    </lineage>
</organism>
<keyword evidence="3" id="KW-1185">Reference proteome</keyword>
<name>A0A0B1TH66_OESDE</name>
<evidence type="ECO:0000313" key="2">
    <source>
        <dbReference type="EMBL" id="KHJ94740.1"/>
    </source>
</evidence>
<dbReference type="EMBL" id="KN550213">
    <property type="protein sequence ID" value="KHJ94740.1"/>
    <property type="molecule type" value="Genomic_DNA"/>
</dbReference>
<sequence>MGSVLGIWATSEACFMLRSKERKQRTYALSSDSPGYRRVRVSAELESFAPNHGIRGNAQLSDRTRALHSHRLNGRAGKHGKAITFLTPDDSAVFYDLKQCLMESPISTCPIELANHPDAQQKPGTFVTKKRQDETLFK</sequence>
<feature type="region of interest" description="Disordered" evidence="1">
    <location>
        <begin position="115"/>
        <end position="138"/>
    </location>
</feature>
<dbReference type="OrthoDB" id="196131at2759"/>
<dbReference type="AlphaFoldDB" id="A0A0B1TH66"/>
<proteinExistence type="predicted"/>
<accession>A0A0B1TH66</accession>
<reference evidence="2 3" key="1">
    <citation type="submission" date="2014-03" db="EMBL/GenBank/DDBJ databases">
        <title>Draft genome of the hookworm Oesophagostomum dentatum.</title>
        <authorList>
            <person name="Mitreva M."/>
        </authorList>
    </citation>
    <scope>NUCLEOTIDE SEQUENCE [LARGE SCALE GENOMIC DNA]</scope>
    <source>
        <strain evidence="2 3">OD-Hann</strain>
    </source>
</reference>
<evidence type="ECO:0000313" key="3">
    <source>
        <dbReference type="Proteomes" id="UP000053660"/>
    </source>
</evidence>
<dbReference type="InterPro" id="IPR027417">
    <property type="entry name" value="P-loop_NTPase"/>
</dbReference>
<gene>
    <name evidence="2" type="ORF">OESDEN_05325</name>
</gene>
<dbReference type="Gene3D" id="3.40.50.300">
    <property type="entry name" value="P-loop containing nucleotide triphosphate hydrolases"/>
    <property type="match status" value="1"/>
</dbReference>
<protein>
    <submittedName>
        <fullName evidence="2">Uncharacterized protein</fullName>
    </submittedName>
</protein>
<evidence type="ECO:0000256" key="1">
    <source>
        <dbReference type="SAM" id="MobiDB-lite"/>
    </source>
</evidence>